<feature type="binding site" evidence="17">
    <location>
        <position position="186"/>
    </location>
    <ligand>
        <name>Zn(2+)</name>
        <dbReference type="ChEBI" id="CHEBI:29105"/>
    </ligand>
</feature>
<feature type="binding site" evidence="17">
    <location>
        <position position="153"/>
    </location>
    <ligand>
        <name>NAD(+)</name>
        <dbReference type="ChEBI" id="CHEBI:57540"/>
    </ligand>
</feature>
<evidence type="ECO:0000256" key="3">
    <source>
        <dbReference type="ARBA" id="ARBA00004496"/>
    </source>
</evidence>
<proteinExistence type="inferred from homology"/>
<dbReference type="GO" id="GO:0046872">
    <property type="term" value="F:metal ion binding"/>
    <property type="evidence" value="ECO:0007669"/>
    <property type="project" value="UniProtKB-KW"/>
</dbReference>
<evidence type="ECO:0000256" key="17">
    <source>
        <dbReference type="HAMAP-Rule" id="MF_00110"/>
    </source>
</evidence>
<dbReference type="EC" id="4.2.3.4" evidence="6 17"/>
<keyword evidence="8 17" id="KW-0963">Cytoplasm</keyword>
<reference evidence="20 21" key="1">
    <citation type="journal article" date="2019" name="Emerg. Microbes Infect.">
        <title>Comprehensive subspecies identification of 175 nontuberculous mycobacteria species based on 7547 genomic profiles.</title>
        <authorList>
            <person name="Matsumoto Y."/>
            <person name="Kinjo T."/>
            <person name="Motooka D."/>
            <person name="Nabeya D."/>
            <person name="Jung N."/>
            <person name="Uechi K."/>
            <person name="Horii T."/>
            <person name="Iida T."/>
            <person name="Fujita J."/>
            <person name="Nakamura S."/>
        </authorList>
    </citation>
    <scope>NUCLEOTIDE SEQUENCE [LARGE SCALE GENOMIC DNA]</scope>
    <source>
        <strain evidence="20 21">JCM 17322</strain>
    </source>
</reference>
<dbReference type="Pfam" id="PF24621">
    <property type="entry name" value="DHQS_C"/>
    <property type="match status" value="1"/>
</dbReference>
<feature type="binding site" evidence="17">
    <location>
        <position position="144"/>
    </location>
    <ligand>
        <name>NAD(+)</name>
        <dbReference type="ChEBI" id="CHEBI:57540"/>
    </ligand>
</feature>
<dbReference type="InterPro" id="IPR050071">
    <property type="entry name" value="Dehydroquinate_synthase"/>
</dbReference>
<sequence>MTGTAAPVTVQVAVDPPYPVLIGTGLRTELDELLAGRHRVAILHQPVLAQTAETIRSQLAGKGVDAHRIEIPDAEAGKELRVVGYIWEVLGRIGIGRKDALVSLGGGAATDVAGFAAATWLRGVSIVHVPTTLLGMVDAAIGGKTGINTAAGKNLVGAFHQPLAVLDDVAALQTLPRAEIVSGMAEVVKAGFIADPVILDLIEADPCAALDPGGEVLPELIRRAVTVKADVVAADEKESQLREILNYGHTLGHAIERREHYRWRHGAAVAVGLVFAAELGRLTGRLDDATADRHRAILSALGLPVSYDADALPELLGYMASDKKTRAGTLRFVVLDGLAKPGRLEGPDPALLAAAYAEVGGR</sequence>
<evidence type="ECO:0000256" key="9">
    <source>
        <dbReference type="ARBA" id="ARBA00022605"/>
    </source>
</evidence>
<comment type="catalytic activity">
    <reaction evidence="1 17">
        <text>7-phospho-2-dehydro-3-deoxy-D-arabino-heptonate = 3-dehydroquinate + phosphate</text>
        <dbReference type="Rhea" id="RHEA:21968"/>
        <dbReference type="ChEBI" id="CHEBI:32364"/>
        <dbReference type="ChEBI" id="CHEBI:43474"/>
        <dbReference type="ChEBI" id="CHEBI:58394"/>
        <dbReference type="EC" id="4.2.3.4"/>
    </reaction>
</comment>
<dbReference type="GO" id="GO:0005737">
    <property type="term" value="C:cytoplasm"/>
    <property type="evidence" value="ECO:0007669"/>
    <property type="project" value="UniProtKB-SubCell"/>
</dbReference>
<evidence type="ECO:0000256" key="15">
    <source>
        <dbReference type="ARBA" id="ARBA00023239"/>
    </source>
</evidence>
<evidence type="ECO:0000256" key="16">
    <source>
        <dbReference type="ARBA" id="ARBA00023285"/>
    </source>
</evidence>
<dbReference type="Gene3D" id="3.40.50.1970">
    <property type="match status" value="1"/>
</dbReference>
<dbReference type="PANTHER" id="PTHR43622:SF7">
    <property type="entry name" value="3-DEHYDROQUINATE SYNTHASE, CHLOROPLASTIC"/>
    <property type="match status" value="1"/>
</dbReference>
<dbReference type="Pfam" id="PF01761">
    <property type="entry name" value="DHQ_synthase"/>
    <property type="match status" value="1"/>
</dbReference>
<evidence type="ECO:0000256" key="1">
    <source>
        <dbReference type="ARBA" id="ARBA00001393"/>
    </source>
</evidence>
<evidence type="ECO:0000256" key="14">
    <source>
        <dbReference type="ARBA" id="ARBA00023141"/>
    </source>
</evidence>
<feature type="binding site" evidence="17">
    <location>
        <begin position="107"/>
        <end position="111"/>
    </location>
    <ligand>
        <name>NAD(+)</name>
        <dbReference type="ChEBI" id="CHEBI:57540"/>
    </ligand>
</feature>
<comment type="caution">
    <text evidence="20">The sequence shown here is derived from an EMBL/GenBank/DDBJ whole genome shotgun (WGS) entry which is preliminary data.</text>
</comment>
<dbReference type="PANTHER" id="PTHR43622">
    <property type="entry name" value="3-DEHYDROQUINATE SYNTHASE"/>
    <property type="match status" value="1"/>
</dbReference>
<comment type="cofactor">
    <cofactor evidence="2 17">
        <name>NAD(+)</name>
        <dbReference type="ChEBI" id="CHEBI:57540"/>
    </cofactor>
</comment>
<evidence type="ECO:0000256" key="13">
    <source>
        <dbReference type="ARBA" id="ARBA00023027"/>
    </source>
</evidence>
<comment type="similarity">
    <text evidence="5 17">Belongs to the sugar phosphate cyclases superfamily. Dehydroquinate synthase family.</text>
</comment>
<evidence type="ECO:0000256" key="11">
    <source>
        <dbReference type="ARBA" id="ARBA00022741"/>
    </source>
</evidence>
<evidence type="ECO:0000256" key="6">
    <source>
        <dbReference type="ARBA" id="ARBA00013031"/>
    </source>
</evidence>
<dbReference type="PIRSF" id="PIRSF001455">
    <property type="entry name" value="DHQ_synth"/>
    <property type="match status" value="1"/>
</dbReference>
<dbReference type="HAMAP" id="MF_00110">
    <property type="entry name" value="DHQ_synthase"/>
    <property type="match status" value="1"/>
</dbReference>
<evidence type="ECO:0000256" key="5">
    <source>
        <dbReference type="ARBA" id="ARBA00005412"/>
    </source>
</evidence>
<dbReference type="Gene3D" id="1.20.1090.10">
    <property type="entry name" value="Dehydroquinate synthase-like - alpha domain"/>
    <property type="match status" value="1"/>
</dbReference>
<dbReference type="AlphaFoldDB" id="A0A7I9Y2F1"/>
<dbReference type="GO" id="GO:0008652">
    <property type="term" value="P:amino acid biosynthetic process"/>
    <property type="evidence" value="ECO:0007669"/>
    <property type="project" value="UniProtKB-KW"/>
</dbReference>
<keyword evidence="21" id="KW-1185">Reference proteome</keyword>
<evidence type="ECO:0000256" key="10">
    <source>
        <dbReference type="ARBA" id="ARBA00022723"/>
    </source>
</evidence>
<keyword evidence="9 17" id="KW-0028">Amino-acid biosynthesis</keyword>
<evidence type="ECO:0000259" key="19">
    <source>
        <dbReference type="Pfam" id="PF24621"/>
    </source>
</evidence>
<evidence type="ECO:0000256" key="7">
    <source>
        <dbReference type="ARBA" id="ARBA00017684"/>
    </source>
</evidence>
<dbReference type="InterPro" id="IPR030960">
    <property type="entry name" value="DHQS/DOIS_N"/>
</dbReference>
<keyword evidence="10 17" id="KW-0479">Metal-binding</keyword>
<feature type="binding site" evidence="17">
    <location>
        <position position="249"/>
    </location>
    <ligand>
        <name>Zn(2+)</name>
        <dbReference type="ChEBI" id="CHEBI:29105"/>
    </ligand>
</feature>
<protein>
    <recommendedName>
        <fullName evidence="7 17">3-dehydroquinate synthase</fullName>
        <shortName evidence="17">DHQS</shortName>
        <ecNumber evidence="6 17">4.2.3.4</ecNumber>
    </recommendedName>
</protein>
<comment type="subcellular location">
    <subcellularLocation>
        <location evidence="3 17">Cytoplasm</location>
    </subcellularLocation>
</comment>
<dbReference type="SUPFAM" id="SSF56796">
    <property type="entry name" value="Dehydroquinate synthase-like"/>
    <property type="match status" value="1"/>
</dbReference>
<accession>A0A7I9Y2F1</accession>
<comment type="pathway">
    <text evidence="4 17">Metabolic intermediate biosynthesis; chorismate biosynthesis; chorismate from D-erythrose 4-phosphate and phosphoenolpyruvate: step 2/7.</text>
</comment>
<keyword evidence="14 17" id="KW-0057">Aromatic amino acid biosynthesis</keyword>
<dbReference type="GO" id="GO:0003856">
    <property type="term" value="F:3-dehydroquinate synthase activity"/>
    <property type="evidence" value="ECO:0007669"/>
    <property type="project" value="UniProtKB-UniRule"/>
</dbReference>
<dbReference type="NCBIfam" id="TIGR01357">
    <property type="entry name" value="aroB"/>
    <property type="match status" value="1"/>
</dbReference>
<dbReference type="InterPro" id="IPR056179">
    <property type="entry name" value="DHQS_C"/>
</dbReference>
<dbReference type="InterPro" id="IPR016037">
    <property type="entry name" value="DHQ_synth_AroB"/>
</dbReference>
<evidence type="ECO:0000256" key="4">
    <source>
        <dbReference type="ARBA" id="ARBA00004661"/>
    </source>
</evidence>
<name>A0A7I9Y2F1_9MYCO</name>
<dbReference type="GO" id="GO:0000166">
    <property type="term" value="F:nucleotide binding"/>
    <property type="evidence" value="ECO:0007669"/>
    <property type="project" value="UniProtKB-KW"/>
</dbReference>
<dbReference type="CDD" id="cd08195">
    <property type="entry name" value="DHQS"/>
    <property type="match status" value="1"/>
</dbReference>
<comment type="cofactor">
    <cofactor evidence="17">
        <name>Co(2+)</name>
        <dbReference type="ChEBI" id="CHEBI:48828"/>
    </cofactor>
    <cofactor evidence="17">
        <name>Zn(2+)</name>
        <dbReference type="ChEBI" id="CHEBI:29105"/>
    </cofactor>
    <text evidence="17">Binds 1 divalent metal cation per subunit. Can use either Co(2+) or Zn(2+).</text>
</comment>
<evidence type="ECO:0000256" key="12">
    <source>
        <dbReference type="ARBA" id="ARBA00022833"/>
    </source>
</evidence>
<keyword evidence="15 17" id="KW-0456">Lyase</keyword>
<dbReference type="Proteomes" id="UP000465361">
    <property type="component" value="Unassembled WGS sequence"/>
</dbReference>
<feature type="binding site" evidence="17">
    <location>
        <begin position="73"/>
        <end position="78"/>
    </location>
    <ligand>
        <name>NAD(+)</name>
        <dbReference type="ChEBI" id="CHEBI:57540"/>
    </ligand>
</feature>
<keyword evidence="13 17" id="KW-0520">NAD</keyword>
<comment type="caution">
    <text evidence="17">Lacks conserved residue(s) required for the propagation of feature annotation.</text>
</comment>
<feature type="binding site" evidence="17">
    <location>
        <position position="265"/>
    </location>
    <ligand>
        <name>Zn(2+)</name>
        <dbReference type="ChEBI" id="CHEBI:29105"/>
    </ligand>
</feature>
<feature type="domain" description="3-dehydroquinate synthase C-terminal" evidence="19">
    <location>
        <begin position="183"/>
        <end position="325"/>
    </location>
</feature>
<dbReference type="FunFam" id="3.40.50.1970:FF:000012">
    <property type="entry name" value="3-dehydroquinate synthase"/>
    <property type="match status" value="1"/>
</dbReference>
<dbReference type="RefSeq" id="WP_163759280.1">
    <property type="nucleotide sequence ID" value="NZ_BLKW01000004.1"/>
</dbReference>
<dbReference type="GO" id="GO:0009423">
    <property type="term" value="P:chorismate biosynthetic process"/>
    <property type="evidence" value="ECO:0007669"/>
    <property type="project" value="UniProtKB-UniRule"/>
</dbReference>
<evidence type="ECO:0000313" key="21">
    <source>
        <dbReference type="Proteomes" id="UP000465361"/>
    </source>
</evidence>
<evidence type="ECO:0000259" key="18">
    <source>
        <dbReference type="Pfam" id="PF01761"/>
    </source>
</evidence>
<evidence type="ECO:0000313" key="20">
    <source>
        <dbReference type="EMBL" id="GFG76157.1"/>
    </source>
</evidence>
<dbReference type="EMBL" id="BLKW01000004">
    <property type="protein sequence ID" value="GFG76157.1"/>
    <property type="molecule type" value="Genomic_DNA"/>
</dbReference>
<organism evidence="20 21">
    <name type="scientific">Mycobacterium botniense</name>
    <dbReference type="NCBI Taxonomy" id="84962"/>
    <lineage>
        <taxon>Bacteria</taxon>
        <taxon>Bacillati</taxon>
        <taxon>Actinomycetota</taxon>
        <taxon>Actinomycetes</taxon>
        <taxon>Mycobacteriales</taxon>
        <taxon>Mycobacteriaceae</taxon>
        <taxon>Mycobacterium</taxon>
    </lineage>
</organism>
<keyword evidence="11 17" id="KW-0547">Nucleotide-binding</keyword>
<feature type="binding site" evidence="17">
    <location>
        <begin position="131"/>
        <end position="132"/>
    </location>
    <ligand>
        <name>NAD(+)</name>
        <dbReference type="ChEBI" id="CHEBI:57540"/>
    </ligand>
</feature>
<feature type="domain" description="3-dehydroquinate synthase N-terminal" evidence="18">
    <location>
        <begin position="69"/>
        <end position="180"/>
    </location>
</feature>
<dbReference type="InterPro" id="IPR030963">
    <property type="entry name" value="DHQ_synth_fam"/>
</dbReference>
<evidence type="ECO:0000256" key="8">
    <source>
        <dbReference type="ARBA" id="ARBA00022490"/>
    </source>
</evidence>
<keyword evidence="12 17" id="KW-0862">Zinc</keyword>
<gene>
    <name evidence="17 20" type="primary">aroB</name>
    <name evidence="20" type="ORF">MBOT_35220</name>
</gene>
<dbReference type="GO" id="GO:0009073">
    <property type="term" value="P:aromatic amino acid family biosynthetic process"/>
    <property type="evidence" value="ECO:0007669"/>
    <property type="project" value="UniProtKB-KW"/>
</dbReference>
<keyword evidence="16 17" id="KW-0170">Cobalt</keyword>
<evidence type="ECO:0000256" key="2">
    <source>
        <dbReference type="ARBA" id="ARBA00001911"/>
    </source>
</evidence>
<comment type="function">
    <text evidence="17">Catalyzes the conversion of 3-deoxy-D-arabino-heptulosonate 7-phosphate (DAHP) to dehydroquinate (DHQ).</text>
</comment>
<dbReference type="UniPathway" id="UPA00053">
    <property type="reaction ID" value="UER00085"/>
</dbReference>